<evidence type="ECO:0000256" key="2">
    <source>
        <dbReference type="ARBA" id="ARBA00022630"/>
    </source>
</evidence>
<dbReference type="SUPFAM" id="SSF55424">
    <property type="entry name" value="FAD/NAD-linked reductases, dimerisation (C-terminal) domain"/>
    <property type="match status" value="1"/>
</dbReference>
<reference evidence="10 12" key="1">
    <citation type="submission" date="2018-06" db="EMBL/GenBank/DDBJ databases">
        <authorList>
            <consortium name="Pathogen Informatics"/>
            <person name="Doyle S."/>
        </authorList>
    </citation>
    <scope>NUCLEOTIDE SEQUENCE [LARGE SCALE GENOMIC DNA]</scope>
    <source>
        <strain evidence="10 12">NCTC13830</strain>
    </source>
</reference>
<comment type="miscellaneous">
    <text evidence="7">Reduction of disulfides occurs by a thiol-disulfide exchange reaction, but involves only a single catalytic cysteine residue that forms a stable mixed disulfide with CoA during catalysis.</text>
</comment>
<proteinExistence type="inferred from homology"/>
<evidence type="ECO:0000259" key="9">
    <source>
        <dbReference type="Pfam" id="PF07992"/>
    </source>
</evidence>
<comment type="cofactor">
    <cofactor evidence="7">
        <name>FAD</name>
        <dbReference type="ChEBI" id="CHEBI:57692"/>
    </cofactor>
    <text evidence="7">Binds 1 FAD per subunit.</text>
</comment>
<keyword evidence="13" id="KW-1185">Reference proteome</keyword>
<dbReference type="EC" id="1.8.1.14" evidence="7"/>
<dbReference type="Proteomes" id="UP000297598">
    <property type="component" value="Unassembled WGS sequence"/>
</dbReference>
<dbReference type="InterPro" id="IPR004099">
    <property type="entry name" value="Pyr_nucl-diS_OxRdtase_dimer"/>
</dbReference>
<evidence type="ECO:0000313" key="12">
    <source>
        <dbReference type="Proteomes" id="UP000254047"/>
    </source>
</evidence>
<feature type="binding site" evidence="7">
    <location>
        <position position="299"/>
    </location>
    <ligand>
        <name>substrate</name>
    </ligand>
</feature>
<dbReference type="AlphaFoldDB" id="A0A380G1T1"/>
<feature type="active site" description="Redox-active" evidence="7">
    <location>
        <position position="43"/>
    </location>
</feature>
<dbReference type="OrthoDB" id="9802028at2"/>
<feature type="binding site" evidence="7">
    <location>
        <position position="427"/>
    </location>
    <ligand>
        <name>substrate</name>
    </ligand>
</feature>
<gene>
    <name evidence="7 10" type="primary">cdr</name>
    <name evidence="11" type="ORF">BJR09_06100</name>
    <name evidence="10" type="ORF">NCTC13830_02122</name>
</gene>
<feature type="binding site" evidence="7">
    <location>
        <begin position="267"/>
        <end position="277"/>
    </location>
    <ligand>
        <name>FAD</name>
        <dbReference type="ChEBI" id="CHEBI:57692"/>
    </ligand>
</feature>
<dbReference type="GO" id="GO:0050660">
    <property type="term" value="F:flavin adenine dinucleotide binding"/>
    <property type="evidence" value="ECO:0007669"/>
    <property type="project" value="UniProtKB-UniRule"/>
</dbReference>
<dbReference type="GO" id="GO:0050661">
    <property type="term" value="F:NADP binding"/>
    <property type="evidence" value="ECO:0007669"/>
    <property type="project" value="UniProtKB-UniRule"/>
</dbReference>
<dbReference type="SUPFAM" id="SSF51905">
    <property type="entry name" value="FAD/NAD(P)-binding domain"/>
    <property type="match status" value="1"/>
</dbReference>
<dbReference type="InterPro" id="IPR017758">
    <property type="entry name" value="CoA_disulphide_reductase"/>
</dbReference>
<dbReference type="PANTHER" id="PTHR43429">
    <property type="entry name" value="PYRIDINE NUCLEOTIDE-DISULFIDE OXIDOREDUCTASE DOMAIN-CONTAINING"/>
    <property type="match status" value="1"/>
</dbReference>
<evidence type="ECO:0000256" key="5">
    <source>
        <dbReference type="ARBA" id="ARBA00023002"/>
    </source>
</evidence>
<dbReference type="Pfam" id="PF07992">
    <property type="entry name" value="Pyr_redox_2"/>
    <property type="match status" value="1"/>
</dbReference>
<feature type="active site" description="Nucleophile" evidence="7">
    <location>
        <position position="43"/>
    </location>
</feature>
<evidence type="ECO:0000259" key="8">
    <source>
        <dbReference type="Pfam" id="PF02852"/>
    </source>
</evidence>
<evidence type="ECO:0000313" key="11">
    <source>
        <dbReference type="EMBL" id="TGE17700.1"/>
    </source>
</evidence>
<dbReference type="HAMAP" id="MF_01608">
    <property type="entry name" value="CoA_diS_reduct"/>
    <property type="match status" value="1"/>
</dbReference>
<evidence type="ECO:0000256" key="4">
    <source>
        <dbReference type="ARBA" id="ARBA00022857"/>
    </source>
</evidence>
<dbReference type="InterPro" id="IPR016156">
    <property type="entry name" value="FAD/NAD-linked_Rdtase_dimer_sf"/>
</dbReference>
<feature type="binding site" evidence="7">
    <location>
        <position position="419"/>
    </location>
    <ligand>
        <name>FAD</name>
        <dbReference type="ChEBI" id="CHEBI:57692"/>
    </ligand>
</feature>
<dbReference type="NCBIfam" id="TIGR03385">
    <property type="entry name" value="CoA_CoA_reduc"/>
    <property type="match status" value="1"/>
</dbReference>
<dbReference type="EMBL" id="SRLS01000007">
    <property type="protein sequence ID" value="TGE17700.1"/>
    <property type="molecule type" value="Genomic_DNA"/>
</dbReference>
<keyword evidence="4 7" id="KW-0521">NADP</keyword>
<evidence type="ECO:0000313" key="13">
    <source>
        <dbReference type="Proteomes" id="UP000297598"/>
    </source>
</evidence>
<evidence type="ECO:0000313" key="10">
    <source>
        <dbReference type="EMBL" id="SUM44712.1"/>
    </source>
</evidence>
<organism evidence="10 12">
    <name type="scientific">Staphylococcus petrasii</name>
    <dbReference type="NCBI Taxonomy" id="1276936"/>
    <lineage>
        <taxon>Bacteria</taxon>
        <taxon>Bacillati</taxon>
        <taxon>Bacillota</taxon>
        <taxon>Bacilli</taxon>
        <taxon>Bacillales</taxon>
        <taxon>Staphylococcaceae</taxon>
        <taxon>Staphylococcus</taxon>
    </lineage>
</organism>
<keyword evidence="5 7" id="KW-0560">Oxidoreductase</keyword>
<feature type="binding site" evidence="7">
    <location>
        <position position="71"/>
    </location>
    <ligand>
        <name>substrate</name>
    </ligand>
</feature>
<protein>
    <recommendedName>
        <fullName evidence="7">Coenzyme A disulfide reductase</fullName>
        <shortName evidence="7">CoA-disulfide reductase</shortName>
        <shortName evidence="7">CoADR</shortName>
        <ecNumber evidence="7">1.8.1.14</ecNumber>
    </recommendedName>
</protein>
<feature type="binding site" evidence="7">
    <location>
        <position position="22"/>
    </location>
    <ligand>
        <name>substrate</name>
    </ligand>
</feature>
<dbReference type="Gene3D" id="3.50.50.60">
    <property type="entry name" value="FAD/NAD(P)-binding domain"/>
    <property type="match status" value="3"/>
</dbReference>
<keyword evidence="6 7" id="KW-0676">Redox-active center</keyword>
<feature type="binding site" evidence="7">
    <location>
        <position position="15"/>
    </location>
    <ligand>
        <name>substrate</name>
    </ligand>
</feature>
<dbReference type="Pfam" id="PF02852">
    <property type="entry name" value="Pyr_redox_dim"/>
    <property type="match status" value="1"/>
</dbReference>
<feature type="domain" description="FAD/NAD(P)-binding" evidence="9">
    <location>
        <begin position="3"/>
        <end position="286"/>
    </location>
</feature>
<accession>A0A380G1T1</accession>
<reference evidence="11 13" key="2">
    <citation type="submission" date="2019-04" db="EMBL/GenBank/DDBJ databases">
        <title>Genomic characterization of Staphylococcus petrasii strains.</title>
        <authorList>
            <person name="Vrbovska V."/>
            <person name="Kovarovic V."/>
            <person name="Maslanova I."/>
            <person name="Indrakova A."/>
            <person name="Petras P."/>
            <person name="Sedo O."/>
            <person name="Svec P."/>
            <person name="Fisarova L."/>
            <person name="Sedlacek I."/>
            <person name="Doskar J."/>
            <person name="Pantucek R."/>
        </authorList>
    </citation>
    <scope>NUCLEOTIDE SEQUENCE [LARGE SCALE GENOMIC DNA]</scope>
    <source>
        <strain evidence="11 13">P5404</strain>
    </source>
</reference>
<dbReference type="EMBL" id="UHDO01000001">
    <property type="protein sequence ID" value="SUM44712.1"/>
    <property type="molecule type" value="Genomic_DNA"/>
</dbReference>
<dbReference type="NCBIfam" id="NF010037">
    <property type="entry name" value="PRK13512.1"/>
    <property type="match status" value="1"/>
</dbReference>
<comment type="function">
    <text evidence="7">Catalyzes specifically the NADPH-dependent reduction of coenzyme A disulfide.</text>
</comment>
<evidence type="ECO:0000256" key="7">
    <source>
        <dbReference type="HAMAP-Rule" id="MF_01608"/>
    </source>
</evidence>
<dbReference type="RefSeq" id="WP_103297611.1">
    <property type="nucleotide sequence ID" value="NZ_PPQT01000028.1"/>
</dbReference>
<keyword evidence="2 7" id="KW-0285">Flavoprotein</keyword>
<dbReference type="PRINTS" id="PR00368">
    <property type="entry name" value="FADPNR"/>
</dbReference>
<comment type="subunit">
    <text evidence="7">Homodimer.</text>
</comment>
<dbReference type="InterPro" id="IPR050260">
    <property type="entry name" value="FAD-bd_OxRdtase"/>
</dbReference>
<comment type="domain">
    <text evidence="7">Contains 2 FAD binding domains and a single NADPH binding domain.</text>
</comment>
<dbReference type="GO" id="GO:0003756">
    <property type="term" value="F:protein disulfide isomerase activity"/>
    <property type="evidence" value="ECO:0007669"/>
    <property type="project" value="UniProtKB-UniRule"/>
</dbReference>
<keyword evidence="3 7" id="KW-0274">FAD</keyword>
<comment type="catalytic activity">
    <reaction evidence="7">
        <text>NADP(+) + 2 CoA = CoA-disulfide + NADPH + H(+)</text>
        <dbReference type="Rhea" id="RHEA:14705"/>
        <dbReference type="ChEBI" id="CHEBI:15378"/>
        <dbReference type="ChEBI" id="CHEBI:57287"/>
        <dbReference type="ChEBI" id="CHEBI:57783"/>
        <dbReference type="ChEBI" id="CHEBI:58349"/>
        <dbReference type="ChEBI" id="CHEBI:62209"/>
        <dbReference type="EC" id="1.8.1.14"/>
    </reaction>
</comment>
<feature type="binding site" evidence="7">
    <location>
        <position position="42"/>
    </location>
    <ligand>
        <name>substrate</name>
    </ligand>
</feature>
<dbReference type="PANTHER" id="PTHR43429:SF1">
    <property type="entry name" value="NAD(P)H SULFUR OXIDOREDUCTASE (COA-DEPENDENT)"/>
    <property type="match status" value="1"/>
</dbReference>
<evidence type="ECO:0000256" key="1">
    <source>
        <dbReference type="ARBA" id="ARBA00009130"/>
    </source>
</evidence>
<dbReference type="Proteomes" id="UP000254047">
    <property type="component" value="Unassembled WGS sequence"/>
</dbReference>
<dbReference type="InterPro" id="IPR023753">
    <property type="entry name" value="FAD/NAD-binding_dom"/>
</dbReference>
<feature type="domain" description="Pyridine nucleotide-disulphide oxidoreductase dimerisation" evidence="8">
    <location>
        <begin position="326"/>
        <end position="424"/>
    </location>
</feature>
<feature type="binding site" evidence="7">
    <location>
        <position position="19"/>
    </location>
    <ligand>
        <name>substrate</name>
    </ligand>
</feature>
<sequence>MTKIIVVGAVAGGATCASQIRRLDKDSDITIFEKDRDMSFANCGLPYYIGNVITERGDVLPLTPEKFKDKKNITVKTYHEVVTVDDKAQTVSVLNHQTGETFEESYDKLILSPGASANRLGFDSDMIFTLRNMEDTDAIDDYIEQHQAKKALVVGAGYISLEVVENLHHRGLNVTLIHRSEKVNKLMDQDMNQPIFDELEANNITYRLNEEIETIEGKTVTFKSGKKEDYDLIIEGVGTHPNTKFLNSSNIELDDKGFIPVNDKFETNISNIYALGDAITSHYRHVDLSAQVPLAWGAHRGASIIAEQLAGNHEVTFKGYLGSNIVKFFDYTFASVGVKPSELDNFNYEIVELKSGAHAGYYPGNSELHLRVYFNKENRQLLRAAAVGKKGADKRIDVLSMAMMTGVTVDELTEFEVAYAPPYSHPKDLINMIGYQARDIK</sequence>
<evidence type="ECO:0000256" key="3">
    <source>
        <dbReference type="ARBA" id="ARBA00022827"/>
    </source>
</evidence>
<dbReference type="PRINTS" id="PR00411">
    <property type="entry name" value="PNDRDTASEI"/>
</dbReference>
<name>A0A380G1T1_9STAP</name>
<feature type="binding site" evidence="7">
    <location>
        <begin position="8"/>
        <end position="33"/>
    </location>
    <ligand>
        <name>FAD</name>
        <dbReference type="ChEBI" id="CHEBI:57692"/>
    </ligand>
</feature>
<comment type="similarity">
    <text evidence="1 7">Belongs to the class-III pyridine nucleotide-disulfide oxidoreductase family.</text>
</comment>
<feature type="binding site" evidence="7">
    <location>
        <begin position="151"/>
        <end position="166"/>
    </location>
    <ligand>
        <name>NADP(+)</name>
        <dbReference type="ChEBI" id="CHEBI:58349"/>
    </ligand>
</feature>
<feature type="binding site" evidence="7">
    <location>
        <position position="39"/>
    </location>
    <ligand>
        <name>substrate</name>
    </ligand>
</feature>
<dbReference type="GO" id="GO:0050451">
    <property type="term" value="F:CoA-disulfide reductase (NADPH) activity"/>
    <property type="evidence" value="ECO:0007669"/>
    <property type="project" value="UniProtKB-UniRule"/>
</dbReference>
<dbReference type="InterPro" id="IPR023536">
    <property type="entry name" value="CoA_disulphide_reductase_staph"/>
</dbReference>
<evidence type="ECO:0000256" key="6">
    <source>
        <dbReference type="ARBA" id="ARBA00023284"/>
    </source>
</evidence>
<dbReference type="InterPro" id="IPR036188">
    <property type="entry name" value="FAD/NAD-bd_sf"/>
</dbReference>